<proteinExistence type="predicted"/>
<comment type="caution">
    <text evidence="2">The sequence shown here is derived from an EMBL/GenBank/DDBJ whole genome shotgun (WGS) entry which is preliminary data.</text>
</comment>
<dbReference type="Proteomes" id="UP000288805">
    <property type="component" value="Unassembled WGS sequence"/>
</dbReference>
<gene>
    <name evidence="2" type="ORF">CK203_018031</name>
</gene>
<dbReference type="AlphaFoldDB" id="A0A438JWB9"/>
<protein>
    <submittedName>
        <fullName evidence="2">Uncharacterized protein</fullName>
    </submittedName>
</protein>
<feature type="signal peptide" evidence="1">
    <location>
        <begin position="1"/>
        <end position="34"/>
    </location>
</feature>
<accession>A0A438JWB9</accession>
<feature type="chain" id="PRO_5019301922" evidence="1">
    <location>
        <begin position="35"/>
        <end position="164"/>
    </location>
</feature>
<organism evidence="2 3">
    <name type="scientific">Vitis vinifera</name>
    <name type="common">Grape</name>
    <dbReference type="NCBI Taxonomy" id="29760"/>
    <lineage>
        <taxon>Eukaryota</taxon>
        <taxon>Viridiplantae</taxon>
        <taxon>Streptophyta</taxon>
        <taxon>Embryophyta</taxon>
        <taxon>Tracheophyta</taxon>
        <taxon>Spermatophyta</taxon>
        <taxon>Magnoliopsida</taxon>
        <taxon>eudicotyledons</taxon>
        <taxon>Gunneridae</taxon>
        <taxon>Pentapetalae</taxon>
        <taxon>rosids</taxon>
        <taxon>Vitales</taxon>
        <taxon>Vitaceae</taxon>
        <taxon>Viteae</taxon>
        <taxon>Vitis</taxon>
    </lineage>
</organism>
<reference evidence="2 3" key="1">
    <citation type="journal article" date="2018" name="PLoS Genet.">
        <title>Population sequencing reveals clonal diversity and ancestral inbreeding in the grapevine cultivar Chardonnay.</title>
        <authorList>
            <person name="Roach M.J."/>
            <person name="Johnson D.L."/>
            <person name="Bohlmann J."/>
            <person name="van Vuuren H.J."/>
            <person name="Jones S.J."/>
            <person name="Pretorius I.S."/>
            <person name="Schmidt S.A."/>
            <person name="Borneman A.R."/>
        </authorList>
    </citation>
    <scope>NUCLEOTIDE SEQUENCE [LARGE SCALE GENOMIC DNA]</scope>
    <source>
        <strain evidence="3">cv. Chardonnay</strain>
        <tissue evidence="2">Leaf</tissue>
    </source>
</reference>
<evidence type="ECO:0000313" key="2">
    <source>
        <dbReference type="EMBL" id="RVX13243.1"/>
    </source>
</evidence>
<name>A0A438JWB9_VITVI</name>
<keyword evidence="1" id="KW-0732">Signal</keyword>
<evidence type="ECO:0000256" key="1">
    <source>
        <dbReference type="SAM" id="SignalP"/>
    </source>
</evidence>
<sequence length="164" mass="18341">MSEKFWRWPDVLWLPVLLRKLLHICGYLMPKAHGKNYPSCGKEETSPRPPKSSLHGVVEYCLCIRLKTTGCRLGTGQFDAGNVMEDEGGVWSEGEDSVPHVHHYCILPLSSSCCLKYSLYPFDVMSLAHTQVSLCELVVPILYSTLQSALHPSIAIHSNPRLSC</sequence>
<dbReference type="EMBL" id="QGNW01000025">
    <property type="protein sequence ID" value="RVX13243.1"/>
    <property type="molecule type" value="Genomic_DNA"/>
</dbReference>
<evidence type="ECO:0000313" key="3">
    <source>
        <dbReference type="Proteomes" id="UP000288805"/>
    </source>
</evidence>